<accession>A0A0K8RC65</accession>
<dbReference type="InterPro" id="IPR021971">
    <property type="entry name" value="Salp15"/>
</dbReference>
<keyword evidence="4" id="KW-0325">Glycoprotein</keyword>
<keyword evidence="3 6" id="KW-0732">Signal</keyword>
<organism evidence="7">
    <name type="scientific">Ixodes ricinus</name>
    <name type="common">Common tick</name>
    <name type="synonym">Acarus ricinus</name>
    <dbReference type="NCBI Taxonomy" id="34613"/>
    <lineage>
        <taxon>Eukaryota</taxon>
        <taxon>Metazoa</taxon>
        <taxon>Ecdysozoa</taxon>
        <taxon>Arthropoda</taxon>
        <taxon>Chelicerata</taxon>
        <taxon>Arachnida</taxon>
        <taxon>Acari</taxon>
        <taxon>Parasitiformes</taxon>
        <taxon>Ixodida</taxon>
        <taxon>Ixodoidea</taxon>
        <taxon>Ixodidae</taxon>
        <taxon>Ixodinae</taxon>
        <taxon>Ixodes</taxon>
    </lineage>
</organism>
<evidence type="ECO:0000256" key="3">
    <source>
        <dbReference type="ARBA" id="ARBA00022729"/>
    </source>
</evidence>
<reference evidence="7" key="1">
    <citation type="submission" date="2012-12" db="EMBL/GenBank/DDBJ databases">
        <title>Identification and characterization of a phenylalanine ammonia-lyase gene family in Isatis indigotica Fort.</title>
        <authorList>
            <person name="Liu Q."/>
            <person name="Chen J."/>
            <person name="Zhou X."/>
            <person name="Di P."/>
            <person name="Xiao Y."/>
            <person name="Xuan H."/>
            <person name="Zhang L."/>
            <person name="Chen W."/>
        </authorList>
    </citation>
    <scope>NUCLEOTIDE SEQUENCE</scope>
    <source>
        <tissue evidence="7">Salivary gland</tissue>
    </source>
</reference>
<evidence type="ECO:0000256" key="4">
    <source>
        <dbReference type="ARBA" id="ARBA00023180"/>
    </source>
</evidence>
<dbReference type="AlphaFoldDB" id="A0A0K8RC65"/>
<comment type="similarity">
    <text evidence="5">Belongs to the salp15 family.</text>
</comment>
<dbReference type="Pfam" id="PF12115">
    <property type="entry name" value="Salp15"/>
    <property type="match status" value="1"/>
</dbReference>
<dbReference type="GO" id="GO:0005576">
    <property type="term" value="C:extracellular region"/>
    <property type="evidence" value="ECO:0007669"/>
    <property type="project" value="UniProtKB-SubCell"/>
</dbReference>
<evidence type="ECO:0000256" key="2">
    <source>
        <dbReference type="ARBA" id="ARBA00022525"/>
    </source>
</evidence>
<proteinExistence type="evidence at transcript level"/>
<evidence type="ECO:0000256" key="5">
    <source>
        <dbReference type="ARBA" id="ARBA00034321"/>
    </source>
</evidence>
<evidence type="ECO:0000256" key="6">
    <source>
        <dbReference type="SAM" id="SignalP"/>
    </source>
</evidence>
<dbReference type="EMBL" id="GADI01005152">
    <property type="protein sequence ID" value="JAA68656.1"/>
    <property type="molecule type" value="mRNA"/>
</dbReference>
<feature type="chain" id="PRO_5005517380" evidence="6">
    <location>
        <begin position="21"/>
        <end position="115"/>
    </location>
</feature>
<evidence type="ECO:0000313" key="7">
    <source>
        <dbReference type="EMBL" id="JAA68656.1"/>
    </source>
</evidence>
<name>A0A0K8RC65_IXORI</name>
<sequence length="115" mass="12786">MNKATFILLVATQLLYHAASEYQKWTEVEQTFGVKSCWAKLKDALDAECKTKEGTAVENVNFTACKMECKTKTKNKILNISMPNDTPCGLYNETCQNGSCVGHCIIPEETLEAVD</sequence>
<evidence type="ECO:0000256" key="1">
    <source>
        <dbReference type="ARBA" id="ARBA00004613"/>
    </source>
</evidence>
<feature type="signal peptide" evidence="6">
    <location>
        <begin position="1"/>
        <end position="20"/>
    </location>
</feature>
<keyword evidence="2" id="KW-0964">Secreted</keyword>
<protein>
    <submittedName>
        <fullName evidence="7">Putative ixostatin</fullName>
    </submittedName>
</protein>
<comment type="subcellular location">
    <subcellularLocation>
        <location evidence="1">Secreted</location>
    </subcellularLocation>
</comment>